<dbReference type="InterPro" id="IPR045869">
    <property type="entry name" value="Arna-like_SDR_e"/>
</dbReference>
<reference evidence="2" key="1">
    <citation type="submission" date="2014-06" db="EMBL/GenBank/DDBJ databases">
        <title>Key roles for freshwater Actinobacteria revealed by deep metagenomic sequencing.</title>
        <authorList>
            <person name="Ghai R."/>
            <person name="Mizuno C.M."/>
            <person name="Picazo A."/>
            <person name="Camacho A."/>
            <person name="Rodriguez-Valera F."/>
        </authorList>
    </citation>
    <scope>NUCLEOTIDE SEQUENCE</scope>
</reference>
<dbReference type="EMBL" id="JNSL01000031">
    <property type="protein sequence ID" value="KGA19410.1"/>
    <property type="molecule type" value="Genomic_DNA"/>
</dbReference>
<organism evidence="2">
    <name type="scientific">freshwater metagenome</name>
    <dbReference type="NCBI Taxonomy" id="449393"/>
    <lineage>
        <taxon>unclassified sequences</taxon>
        <taxon>metagenomes</taxon>
        <taxon>ecological metagenomes</taxon>
    </lineage>
</organism>
<dbReference type="InterPro" id="IPR016040">
    <property type="entry name" value="NAD(P)-bd_dom"/>
</dbReference>
<dbReference type="Gene3D" id="3.40.50.720">
    <property type="entry name" value="NAD(P)-binding Rossmann-like Domain"/>
    <property type="match status" value="1"/>
</dbReference>
<dbReference type="SUPFAM" id="SSF51735">
    <property type="entry name" value="NAD(P)-binding Rossmann-fold domains"/>
    <property type="match status" value="1"/>
</dbReference>
<proteinExistence type="predicted"/>
<dbReference type="GO" id="GO:0016831">
    <property type="term" value="F:carboxy-lyase activity"/>
    <property type="evidence" value="ECO:0007669"/>
    <property type="project" value="InterPro"/>
</dbReference>
<sequence>MKVFLTGADGFIGSHLAEALVRDGHDVTALVIYNSFDSWGWLDSVPSDIAHQIKVVPGDVRDPTQMMSLVQGHDAVLHLAALIAIPFSYVAPDQYVQTNISGTLNLLNAARAHGIGRFIHTSTSEVYGTARYVPMDEGHPLQGQSPYSASKIGADQMVSSFYTSFGLPTVTIRPFNTFGPRQSARAVIPTIISQLAAGKPEISLGALEPTRDFTFVADTVGGFLAALNSVNGVGDTVNLGAGFEVSIGETFSTIARLMDSSAVAISDDKRLRPENSEVERLFSNNAKAKDLFGWEPALSGIDGFATGLSRTIEWFTDAQNLARYRVNTYVV</sequence>
<protein>
    <submittedName>
        <fullName evidence="2">NAD-dependent dehydratase</fullName>
    </submittedName>
</protein>
<dbReference type="InterPro" id="IPR036291">
    <property type="entry name" value="NAD(P)-bd_dom_sf"/>
</dbReference>
<dbReference type="AlphaFoldDB" id="A0A094Q5I8"/>
<feature type="domain" description="NAD(P)-binding" evidence="1">
    <location>
        <begin position="5"/>
        <end position="299"/>
    </location>
</feature>
<name>A0A094Q5I8_9ZZZZ</name>
<dbReference type="PANTHER" id="PTHR43000">
    <property type="entry name" value="DTDP-D-GLUCOSE 4,6-DEHYDRATASE-RELATED"/>
    <property type="match status" value="1"/>
</dbReference>
<dbReference type="Pfam" id="PF16363">
    <property type="entry name" value="GDP_Man_Dehyd"/>
    <property type="match status" value="1"/>
</dbReference>
<comment type="caution">
    <text evidence="2">The sequence shown here is derived from an EMBL/GenBank/DDBJ whole genome shotgun (WGS) entry which is preliminary data.</text>
</comment>
<accession>A0A094Q5I8</accession>
<evidence type="ECO:0000313" key="2">
    <source>
        <dbReference type="EMBL" id="KGA19410.1"/>
    </source>
</evidence>
<dbReference type="CDD" id="cd05257">
    <property type="entry name" value="Arna_like_SDR_e"/>
    <property type="match status" value="1"/>
</dbReference>
<evidence type="ECO:0000259" key="1">
    <source>
        <dbReference type="Pfam" id="PF16363"/>
    </source>
</evidence>
<gene>
    <name evidence="2" type="ORF">GM51_6770</name>
</gene>